<evidence type="ECO:0000313" key="2">
    <source>
        <dbReference type="EMBL" id="QIW98950.1"/>
    </source>
</evidence>
<dbReference type="AlphaFoldDB" id="A0A6H0XWB0"/>
<dbReference type="EMBL" id="CP051141">
    <property type="protein sequence ID" value="QIW98950.1"/>
    <property type="molecule type" value="Genomic_DNA"/>
</dbReference>
<protein>
    <recommendedName>
        <fullName evidence="4">YTH domain-containing protein</fullName>
    </recommendedName>
</protein>
<reference evidence="2 3" key="1">
    <citation type="journal article" date="2016" name="Sci. Rep.">
        <title>Peltaster fructicola genome reveals evolution from an invasive phytopathogen to an ectophytic parasite.</title>
        <authorList>
            <person name="Xu C."/>
            <person name="Chen H."/>
            <person name="Gleason M.L."/>
            <person name="Xu J.R."/>
            <person name="Liu H."/>
            <person name="Zhang R."/>
            <person name="Sun G."/>
        </authorList>
    </citation>
    <scope>NUCLEOTIDE SEQUENCE [LARGE SCALE GENOMIC DNA]</scope>
    <source>
        <strain evidence="2 3">LNHT1506</strain>
    </source>
</reference>
<feature type="compositionally biased region" description="Basic and acidic residues" evidence="1">
    <location>
        <begin position="342"/>
        <end position="355"/>
    </location>
</feature>
<feature type="compositionally biased region" description="Low complexity" evidence="1">
    <location>
        <begin position="279"/>
        <end position="289"/>
    </location>
</feature>
<feature type="compositionally biased region" description="Polar residues" evidence="1">
    <location>
        <begin position="375"/>
        <end position="385"/>
    </location>
</feature>
<feature type="region of interest" description="Disordered" evidence="1">
    <location>
        <begin position="275"/>
        <end position="431"/>
    </location>
</feature>
<accession>A0A6H0XWB0</accession>
<evidence type="ECO:0000313" key="3">
    <source>
        <dbReference type="Proteomes" id="UP000503462"/>
    </source>
</evidence>
<dbReference type="OrthoDB" id="5431222at2759"/>
<proteinExistence type="predicted"/>
<organism evidence="2 3">
    <name type="scientific">Peltaster fructicola</name>
    <dbReference type="NCBI Taxonomy" id="286661"/>
    <lineage>
        <taxon>Eukaryota</taxon>
        <taxon>Fungi</taxon>
        <taxon>Dikarya</taxon>
        <taxon>Ascomycota</taxon>
        <taxon>Pezizomycotina</taxon>
        <taxon>Dothideomycetes</taxon>
        <taxon>Dothideomycetes incertae sedis</taxon>
        <taxon>Peltaster</taxon>
    </lineage>
</organism>
<evidence type="ECO:0000256" key="1">
    <source>
        <dbReference type="SAM" id="MobiDB-lite"/>
    </source>
</evidence>
<name>A0A6H0XWB0_9PEZI</name>
<gene>
    <name evidence="2" type="ORF">AMS68_004468</name>
</gene>
<keyword evidence="3" id="KW-1185">Reference proteome</keyword>
<dbReference type="Proteomes" id="UP000503462">
    <property type="component" value="Chromosome 3"/>
</dbReference>
<sequence>MPTYDQSNGPPAKKVKTGGMITTKYAPPPGYVPPAAQTTPYNAWGYGVGAGNQQAYDLSMQQAQQYWAAYGYSYPGYPDYSAYYQQYSAQPYAQSPYATHVPQSAHPLTSHSAAWPAPPQPHNLVEQAARQRHNSAPSINIAGAFDQGKASGPNDDLDESHEDYCEYTRPCYYATRESEIVKDLSIGLVNMKTALPAHKALPATWTEANEVASAPDPKENCTIQLKACRETSEWNHIKNDLIFRSLPLNTTNLVNSSRLKSDFRNRIDTVWLENKPNLRRPSVQQPQQRRGSDQHSSSNKKRMLSQTDTEPSGDDHNKRSRQESRSQDRYHGVNGPASNDLYNDRRSAHESRQDDQDAVLARLGVTGPPRPVSSHAVQRTAASDTSPHENKWTRLAREHYPGNKRGFDHDQEDDQQMGAEANVTHQDKRRK</sequence>
<evidence type="ECO:0008006" key="4">
    <source>
        <dbReference type="Google" id="ProtNLM"/>
    </source>
</evidence>
<feature type="compositionally biased region" description="Basic and acidic residues" evidence="1">
    <location>
        <begin position="386"/>
        <end position="409"/>
    </location>
</feature>
<feature type="compositionally biased region" description="Basic and acidic residues" evidence="1">
    <location>
        <begin position="313"/>
        <end position="331"/>
    </location>
</feature>